<protein>
    <submittedName>
        <fullName evidence="1">Uncharacterized protein</fullName>
    </submittedName>
</protein>
<dbReference type="Proteomes" id="UP001162881">
    <property type="component" value="Unassembled WGS sequence"/>
</dbReference>
<organism evidence="1 2">
    <name type="scientific">Novosphingobium organovorum</name>
    <dbReference type="NCBI Taxonomy" id="2930092"/>
    <lineage>
        <taxon>Bacteria</taxon>
        <taxon>Pseudomonadati</taxon>
        <taxon>Pseudomonadota</taxon>
        <taxon>Alphaproteobacteria</taxon>
        <taxon>Sphingomonadales</taxon>
        <taxon>Sphingomonadaceae</taxon>
        <taxon>Novosphingobium</taxon>
    </lineage>
</organism>
<dbReference type="EMBL" id="JALHLF010000057">
    <property type="protein sequence ID" value="MCJ2183702.1"/>
    <property type="molecule type" value="Genomic_DNA"/>
</dbReference>
<gene>
    <name evidence="1" type="ORF">MTR62_13525</name>
</gene>
<sequence>MIFDFENLRALQWHQHRHDMDYHADVAAMPPALRMKHFSLHMAKYAAYLAESEESGDKGKLDRALVDSLAIILAIANTLGQDLGRDLRAQAGGVSSKSADGLDVVPQGMMWRFFVREVGALSKACEALDHLEDFPFKKTMKEANGELARIVLSSAAGVGLDIEGQYKTRLRDVEKRSMFDDFIQAGRMGADG</sequence>
<evidence type="ECO:0000313" key="2">
    <source>
        <dbReference type="Proteomes" id="UP001162881"/>
    </source>
</evidence>
<proteinExistence type="predicted"/>
<comment type="caution">
    <text evidence="1">The sequence shown here is derived from an EMBL/GenBank/DDBJ whole genome shotgun (WGS) entry which is preliminary data.</text>
</comment>
<reference evidence="1" key="1">
    <citation type="submission" date="2022-03" db="EMBL/GenBank/DDBJ databases">
        <title>Identification of a novel bacterium isolated from mangrove sediments.</title>
        <authorList>
            <person name="Pan X."/>
        </authorList>
    </citation>
    <scope>NUCLEOTIDE SEQUENCE</scope>
    <source>
        <strain evidence="1">B1949</strain>
    </source>
</reference>
<accession>A0ABT0BF63</accession>
<keyword evidence="2" id="KW-1185">Reference proteome</keyword>
<evidence type="ECO:0000313" key="1">
    <source>
        <dbReference type="EMBL" id="MCJ2183702.1"/>
    </source>
</evidence>
<dbReference type="RefSeq" id="WP_244021744.1">
    <property type="nucleotide sequence ID" value="NZ_JALHLF010000057.1"/>
</dbReference>
<name>A0ABT0BF63_9SPHN</name>